<protein>
    <submittedName>
        <fullName evidence="3">Uncharacterized protein</fullName>
    </submittedName>
</protein>
<feature type="transmembrane region" description="Helical" evidence="2">
    <location>
        <begin position="16"/>
        <end position="36"/>
    </location>
</feature>
<feature type="region of interest" description="Disordered" evidence="1">
    <location>
        <begin position="80"/>
        <end position="105"/>
    </location>
</feature>
<evidence type="ECO:0000313" key="3">
    <source>
        <dbReference type="EMBL" id="SHK00138.1"/>
    </source>
</evidence>
<dbReference type="Gene3D" id="3.30.70.60">
    <property type="match status" value="1"/>
</dbReference>
<dbReference type="AlphaFoldDB" id="A0A1M6NWX5"/>
<keyword evidence="2" id="KW-0472">Membrane</keyword>
<dbReference type="InterPro" id="IPR014717">
    <property type="entry name" value="Transl_elong_EF1B/ribsomal_bS6"/>
</dbReference>
<evidence type="ECO:0000256" key="1">
    <source>
        <dbReference type="SAM" id="MobiDB-lite"/>
    </source>
</evidence>
<dbReference type="EMBL" id="FQZU01000016">
    <property type="protein sequence ID" value="SHK00138.1"/>
    <property type="molecule type" value="Genomic_DNA"/>
</dbReference>
<name>A0A1M6NWX5_9BACT</name>
<evidence type="ECO:0000313" key="4">
    <source>
        <dbReference type="Proteomes" id="UP000183994"/>
    </source>
</evidence>
<accession>A0A1M6NWX5</accession>
<gene>
    <name evidence="3" type="ORF">SAMN02745216_02685</name>
</gene>
<evidence type="ECO:0000256" key="2">
    <source>
        <dbReference type="SAM" id="Phobius"/>
    </source>
</evidence>
<dbReference type="Proteomes" id="UP000183994">
    <property type="component" value="Unassembled WGS sequence"/>
</dbReference>
<sequence>MAGENKKRLPASSQRIILIFTLLLILLIIGGPFWSYKTTQKLDQQISDLKQDIEEQKLLAEAALQFKLAVKTLEKNIEDNRSLSKAQPPSAKEGQPPLAEEDAGAGVPETVAKAGQMDPASILKIERRGLTLQETADIGAALSAMAENVGLTPDSIRPDVTSLMGDKGEIVVDARVTGSYTGLWSFLHDLGAHPAFKEFLQITMREIPESREMNLKVRFYTEI</sequence>
<dbReference type="STRING" id="1121393.SAMN02745216_02685"/>
<reference evidence="4" key="1">
    <citation type="submission" date="2016-11" db="EMBL/GenBank/DDBJ databases">
        <authorList>
            <person name="Varghese N."/>
            <person name="Submissions S."/>
        </authorList>
    </citation>
    <scope>NUCLEOTIDE SEQUENCE [LARGE SCALE GENOMIC DNA]</scope>
    <source>
        <strain evidence="4">DSM 16219</strain>
    </source>
</reference>
<keyword evidence="2" id="KW-0812">Transmembrane</keyword>
<keyword evidence="4" id="KW-1185">Reference proteome</keyword>
<organism evidence="3 4">
    <name type="scientific">Desulfatibacillum alkenivorans DSM 16219</name>
    <dbReference type="NCBI Taxonomy" id="1121393"/>
    <lineage>
        <taxon>Bacteria</taxon>
        <taxon>Pseudomonadati</taxon>
        <taxon>Thermodesulfobacteriota</taxon>
        <taxon>Desulfobacteria</taxon>
        <taxon>Desulfobacterales</taxon>
        <taxon>Desulfatibacillaceae</taxon>
        <taxon>Desulfatibacillum</taxon>
    </lineage>
</organism>
<keyword evidence="2" id="KW-1133">Transmembrane helix</keyword>
<proteinExistence type="predicted"/>